<evidence type="ECO:0000313" key="11">
    <source>
        <dbReference type="Proteomes" id="UP000472277"/>
    </source>
</evidence>
<evidence type="ECO:0000256" key="7">
    <source>
        <dbReference type="ARBA" id="ARBA00022989"/>
    </source>
</evidence>
<dbReference type="GeneID" id="115177309"/>
<dbReference type="GO" id="GO:0030545">
    <property type="term" value="F:signaling receptor regulator activity"/>
    <property type="evidence" value="ECO:0007669"/>
    <property type="project" value="TreeGrafter"/>
</dbReference>
<dbReference type="GO" id="GO:0072659">
    <property type="term" value="P:protein localization to plasma membrane"/>
    <property type="evidence" value="ECO:0007669"/>
    <property type="project" value="TreeGrafter"/>
</dbReference>
<dbReference type="AlphaFoldDB" id="A0A674AIP9"/>
<evidence type="ECO:0000256" key="9">
    <source>
        <dbReference type="SAM" id="Phobius"/>
    </source>
</evidence>
<keyword evidence="5 9" id="KW-0812">Transmembrane</keyword>
<dbReference type="Ensembl" id="ENSSTUT00000061937.1">
    <property type="protein sequence ID" value="ENSSTUP00000058950.1"/>
    <property type="gene ID" value="ENSSTUG00000025335.1"/>
</dbReference>
<dbReference type="Pfam" id="PF15183">
    <property type="entry name" value="MRAP"/>
    <property type="match status" value="1"/>
</dbReference>
<dbReference type="GO" id="GO:0070996">
    <property type="term" value="F:type 1 melanocortin receptor binding"/>
    <property type="evidence" value="ECO:0007669"/>
    <property type="project" value="TreeGrafter"/>
</dbReference>
<reference evidence="10" key="2">
    <citation type="submission" date="2025-09" db="UniProtKB">
        <authorList>
            <consortium name="Ensembl"/>
        </authorList>
    </citation>
    <scope>IDENTIFICATION</scope>
</reference>
<keyword evidence="4" id="KW-1003">Cell membrane</keyword>
<evidence type="ECO:0000256" key="6">
    <source>
        <dbReference type="ARBA" id="ARBA00022824"/>
    </source>
</evidence>
<keyword evidence="8 9" id="KW-0472">Membrane</keyword>
<keyword evidence="6" id="KW-0256">Endoplasmic reticulum</keyword>
<evidence type="ECO:0000313" key="10">
    <source>
        <dbReference type="Ensembl" id="ENSSTUP00000058950.1"/>
    </source>
</evidence>
<dbReference type="Proteomes" id="UP000472277">
    <property type="component" value="Chromosome 37"/>
</dbReference>
<gene>
    <name evidence="10" type="primary">LOC115177309</name>
</gene>
<dbReference type="GO" id="GO:0005789">
    <property type="term" value="C:endoplasmic reticulum membrane"/>
    <property type="evidence" value="ECO:0007669"/>
    <property type="project" value="UniProtKB-SubCell"/>
</dbReference>
<proteinExistence type="inferred from homology"/>
<dbReference type="GO" id="GO:0106070">
    <property type="term" value="P:regulation of adenylate cyclase-activating G protein-coupled receptor signaling pathway"/>
    <property type="evidence" value="ECO:0007669"/>
    <property type="project" value="TreeGrafter"/>
</dbReference>
<dbReference type="PANTHER" id="PTHR28675:SF1">
    <property type="entry name" value="MELANOCORTIN-2 RECEPTOR ACCESSORY PROTEIN 2"/>
    <property type="match status" value="1"/>
</dbReference>
<evidence type="ECO:0000256" key="4">
    <source>
        <dbReference type="ARBA" id="ARBA00022475"/>
    </source>
</evidence>
<dbReference type="GO" id="GO:0031783">
    <property type="term" value="F:type 5 melanocortin receptor binding"/>
    <property type="evidence" value="ECO:0007669"/>
    <property type="project" value="TreeGrafter"/>
</dbReference>
<keyword evidence="11" id="KW-1185">Reference proteome</keyword>
<dbReference type="InParanoid" id="A0A674AIP9"/>
<evidence type="ECO:0000256" key="3">
    <source>
        <dbReference type="ARBA" id="ARBA00010063"/>
    </source>
</evidence>
<dbReference type="InterPro" id="IPR028111">
    <property type="entry name" value="MRAP"/>
</dbReference>
<name>A0A674AIP9_SALTR</name>
<evidence type="ECO:0000256" key="1">
    <source>
        <dbReference type="ARBA" id="ARBA00004162"/>
    </source>
</evidence>
<organism evidence="10 11">
    <name type="scientific">Salmo trutta</name>
    <name type="common">Brown trout</name>
    <dbReference type="NCBI Taxonomy" id="8032"/>
    <lineage>
        <taxon>Eukaryota</taxon>
        <taxon>Metazoa</taxon>
        <taxon>Chordata</taxon>
        <taxon>Craniata</taxon>
        <taxon>Vertebrata</taxon>
        <taxon>Euteleostomi</taxon>
        <taxon>Actinopterygii</taxon>
        <taxon>Neopterygii</taxon>
        <taxon>Teleostei</taxon>
        <taxon>Protacanthopterygii</taxon>
        <taxon>Salmoniformes</taxon>
        <taxon>Salmonidae</taxon>
        <taxon>Salmoninae</taxon>
        <taxon>Salmo</taxon>
    </lineage>
</organism>
<dbReference type="OMA" id="IMEGECH"/>
<comment type="similarity">
    <text evidence="3">Belongs to the MRAP family.</text>
</comment>
<keyword evidence="7 9" id="KW-1133">Transmembrane helix</keyword>
<accession>A0A674AIP9</accession>
<comment type="subcellular location">
    <subcellularLocation>
        <location evidence="1">Cell membrane</location>
        <topology evidence="1">Single-pass membrane protein</topology>
    </subcellularLocation>
    <subcellularLocation>
        <location evidence="2">Endoplasmic reticulum membrane</location>
        <topology evidence="2">Single-pass membrane protein</topology>
    </subcellularLocation>
</comment>
<evidence type="ECO:0000256" key="2">
    <source>
        <dbReference type="ARBA" id="ARBA00004389"/>
    </source>
</evidence>
<dbReference type="FunCoup" id="A0A674AIP9">
    <property type="interactions" value="1893"/>
</dbReference>
<dbReference type="GO" id="GO:0031780">
    <property type="term" value="F:corticotropin hormone receptor binding"/>
    <property type="evidence" value="ECO:0007669"/>
    <property type="project" value="TreeGrafter"/>
</dbReference>
<dbReference type="KEGG" id="stru:115177309"/>
<reference evidence="10" key="1">
    <citation type="submission" date="2025-08" db="UniProtKB">
        <authorList>
            <consortium name="Ensembl"/>
        </authorList>
    </citation>
    <scope>IDENTIFICATION</scope>
</reference>
<dbReference type="GO" id="GO:0005886">
    <property type="term" value="C:plasma membrane"/>
    <property type="evidence" value="ECO:0007669"/>
    <property type="project" value="UniProtKB-SubCell"/>
</dbReference>
<protein>
    <submittedName>
        <fullName evidence="10">Melanocortin 2 receptor accessory protein 2a</fullName>
    </submittedName>
</protein>
<evidence type="ECO:0000256" key="8">
    <source>
        <dbReference type="ARBA" id="ARBA00023136"/>
    </source>
</evidence>
<dbReference type="RefSeq" id="XP_029593819.1">
    <property type="nucleotide sequence ID" value="XM_029737959.1"/>
</dbReference>
<dbReference type="OrthoDB" id="9904651at2759"/>
<sequence length="244" mass="26348">MSEFNHSNLSGGNAADPDYKWTYEYYDDDEPVSFEGLKAHRYSIVIGFWVGLAVFVIFMFFVLTLLTKTGAPHPEGAEPCKKRVHLTSCVEDLRPPADNYNRPCLQLDSSLSRSLFHINEEQAQAQGGSRPRAGAGVVGASRGGLVQGPGRGRSGSPEEGVVVGMEVGVSHALQGAAMLGGDRTDHREAMSLSLFNIPNVVNSEHSSALEADDLLLGEPPIIMEGECHSHGVHHTIDWGNHQSS</sequence>
<dbReference type="PANTHER" id="PTHR28675">
    <property type="entry name" value="MELANOCORTIN-2 RECEPTOR ACCESSORY PROTEIN 2"/>
    <property type="match status" value="1"/>
</dbReference>
<evidence type="ECO:0000256" key="5">
    <source>
        <dbReference type="ARBA" id="ARBA00022692"/>
    </source>
</evidence>
<dbReference type="GeneTree" id="ENSGT00650000093438"/>
<dbReference type="GO" id="GO:0031781">
    <property type="term" value="F:type 3 melanocortin receptor binding"/>
    <property type="evidence" value="ECO:0007669"/>
    <property type="project" value="TreeGrafter"/>
</dbReference>
<dbReference type="GO" id="GO:0031782">
    <property type="term" value="F:type 4 melanocortin receptor binding"/>
    <property type="evidence" value="ECO:0007669"/>
    <property type="project" value="TreeGrafter"/>
</dbReference>
<feature type="transmembrane region" description="Helical" evidence="9">
    <location>
        <begin position="42"/>
        <end position="66"/>
    </location>
</feature>